<dbReference type="GO" id="GO:0000976">
    <property type="term" value="F:transcription cis-regulatory region binding"/>
    <property type="evidence" value="ECO:0007669"/>
    <property type="project" value="TreeGrafter"/>
</dbReference>
<comment type="caution">
    <text evidence="5">The sequence shown here is derived from an EMBL/GenBank/DDBJ whole genome shotgun (WGS) entry which is preliminary data.</text>
</comment>
<dbReference type="AlphaFoldDB" id="A0A9D1AEG4"/>
<dbReference type="Pfam" id="PF00356">
    <property type="entry name" value="LacI"/>
    <property type="match status" value="1"/>
</dbReference>
<dbReference type="SMART" id="SM00354">
    <property type="entry name" value="HTH_LACI"/>
    <property type="match status" value="1"/>
</dbReference>
<evidence type="ECO:0000256" key="3">
    <source>
        <dbReference type="ARBA" id="ARBA00023163"/>
    </source>
</evidence>
<dbReference type="CDD" id="cd01392">
    <property type="entry name" value="HTH_LacI"/>
    <property type="match status" value="1"/>
</dbReference>
<dbReference type="SUPFAM" id="SSF47413">
    <property type="entry name" value="lambda repressor-like DNA-binding domains"/>
    <property type="match status" value="1"/>
</dbReference>
<dbReference type="InterPro" id="IPR046335">
    <property type="entry name" value="LacI/GalR-like_sensor"/>
</dbReference>
<dbReference type="SUPFAM" id="SSF53822">
    <property type="entry name" value="Periplasmic binding protein-like I"/>
    <property type="match status" value="1"/>
</dbReference>
<name>A0A9D1AEG4_9FIRM</name>
<dbReference type="InterPro" id="IPR010982">
    <property type="entry name" value="Lambda_DNA-bd_dom_sf"/>
</dbReference>
<reference evidence="5" key="2">
    <citation type="journal article" date="2021" name="PeerJ">
        <title>Extensive microbial diversity within the chicken gut microbiome revealed by metagenomics and culture.</title>
        <authorList>
            <person name="Gilroy R."/>
            <person name="Ravi A."/>
            <person name="Getino M."/>
            <person name="Pursley I."/>
            <person name="Horton D.L."/>
            <person name="Alikhan N.F."/>
            <person name="Baker D."/>
            <person name="Gharbi K."/>
            <person name="Hall N."/>
            <person name="Watson M."/>
            <person name="Adriaenssens E.M."/>
            <person name="Foster-Nyarko E."/>
            <person name="Jarju S."/>
            <person name="Secka A."/>
            <person name="Antonio M."/>
            <person name="Oren A."/>
            <person name="Chaudhuri R.R."/>
            <person name="La Ragione R."/>
            <person name="Hildebrand F."/>
            <person name="Pallen M.J."/>
        </authorList>
    </citation>
    <scope>NUCLEOTIDE SEQUENCE</scope>
    <source>
        <strain evidence="5">ChiSjej4B22-8148</strain>
    </source>
</reference>
<protein>
    <submittedName>
        <fullName evidence="5">LacI family DNA-binding transcriptional regulator</fullName>
    </submittedName>
</protein>
<dbReference type="InterPro" id="IPR028082">
    <property type="entry name" value="Peripla_BP_I"/>
</dbReference>
<dbReference type="PANTHER" id="PTHR30146">
    <property type="entry name" value="LACI-RELATED TRANSCRIPTIONAL REPRESSOR"/>
    <property type="match status" value="1"/>
</dbReference>
<dbReference type="Proteomes" id="UP000886757">
    <property type="component" value="Unassembled WGS sequence"/>
</dbReference>
<proteinExistence type="predicted"/>
<dbReference type="Gene3D" id="3.40.50.2300">
    <property type="match status" value="2"/>
</dbReference>
<keyword evidence="1" id="KW-0805">Transcription regulation</keyword>
<dbReference type="Pfam" id="PF13377">
    <property type="entry name" value="Peripla_BP_3"/>
    <property type="match status" value="1"/>
</dbReference>
<dbReference type="Gene3D" id="1.10.260.40">
    <property type="entry name" value="lambda repressor-like DNA-binding domains"/>
    <property type="match status" value="1"/>
</dbReference>
<evidence type="ECO:0000259" key="4">
    <source>
        <dbReference type="PROSITE" id="PS50932"/>
    </source>
</evidence>
<feature type="domain" description="HTH lacI-type" evidence="4">
    <location>
        <begin position="2"/>
        <end position="58"/>
    </location>
</feature>
<evidence type="ECO:0000256" key="1">
    <source>
        <dbReference type="ARBA" id="ARBA00023015"/>
    </source>
</evidence>
<dbReference type="EMBL" id="DVGK01000155">
    <property type="protein sequence ID" value="HIR14875.1"/>
    <property type="molecule type" value="Genomic_DNA"/>
</dbReference>
<dbReference type="PROSITE" id="PS50932">
    <property type="entry name" value="HTH_LACI_2"/>
    <property type="match status" value="1"/>
</dbReference>
<dbReference type="InterPro" id="IPR000843">
    <property type="entry name" value="HTH_LacI"/>
</dbReference>
<organism evidence="5 6">
    <name type="scientific">Candidatus Choladousia intestinavium</name>
    <dbReference type="NCBI Taxonomy" id="2840727"/>
    <lineage>
        <taxon>Bacteria</taxon>
        <taxon>Bacillati</taxon>
        <taxon>Bacillota</taxon>
        <taxon>Clostridia</taxon>
        <taxon>Lachnospirales</taxon>
        <taxon>Lachnospiraceae</taxon>
        <taxon>Lachnospiraceae incertae sedis</taxon>
        <taxon>Candidatus Choladousia</taxon>
    </lineage>
</organism>
<keyword evidence="3" id="KW-0804">Transcription</keyword>
<accession>A0A9D1AEG4</accession>
<dbReference type="GO" id="GO:0003700">
    <property type="term" value="F:DNA-binding transcription factor activity"/>
    <property type="evidence" value="ECO:0007669"/>
    <property type="project" value="TreeGrafter"/>
</dbReference>
<reference evidence="5" key="1">
    <citation type="submission" date="2020-10" db="EMBL/GenBank/DDBJ databases">
        <authorList>
            <person name="Gilroy R."/>
        </authorList>
    </citation>
    <scope>NUCLEOTIDE SEQUENCE</scope>
    <source>
        <strain evidence="5">ChiSjej4B22-8148</strain>
    </source>
</reference>
<dbReference type="PROSITE" id="PS00356">
    <property type="entry name" value="HTH_LACI_1"/>
    <property type="match status" value="1"/>
</dbReference>
<sequence>MATIKEVAKAAGVSLTTVSRVLNRDESLSVTPEVRMKIFRAASQLNYIPPRQRKGAVEKKKLMIGVADWRIIRPDRPNVRLSSLACMVQVMTDQYEVSFVRLVFGQRQEVDGIIAFGLFSEDEIDFLRSLSFAVVFVNSNQRNYEHDQVQLDFNLGLEEMVKYLLDYKKYKSIGYIGGLYEQGNVKIGIHRLEGLRKILKKRGEFQEYFFHVGEISRESGYMLAQKAFQEGTLAEAVLLGSDEVAEGALEAFRDLELRVPKDVAVIIYQDIQTLESKWPNGTRIEMFPDYVWENALEMLIGRIEQKRSQAVTVLVPTHLRIGDTA</sequence>
<dbReference type="PANTHER" id="PTHR30146:SF149">
    <property type="entry name" value="HTH-TYPE TRANSCRIPTIONAL REGULATOR EBGR"/>
    <property type="match status" value="1"/>
</dbReference>
<evidence type="ECO:0000256" key="2">
    <source>
        <dbReference type="ARBA" id="ARBA00023125"/>
    </source>
</evidence>
<keyword evidence="2 5" id="KW-0238">DNA-binding</keyword>
<dbReference type="PRINTS" id="PR00036">
    <property type="entry name" value="HTHLACI"/>
</dbReference>
<gene>
    <name evidence="5" type="ORF">IAB31_13250</name>
</gene>
<evidence type="ECO:0000313" key="5">
    <source>
        <dbReference type="EMBL" id="HIR14875.1"/>
    </source>
</evidence>
<evidence type="ECO:0000313" key="6">
    <source>
        <dbReference type="Proteomes" id="UP000886757"/>
    </source>
</evidence>